<dbReference type="PRINTS" id="PR00258">
    <property type="entry name" value="SPERACTRCPTR"/>
</dbReference>
<feature type="disulfide bond" evidence="7">
    <location>
        <begin position="372"/>
        <end position="433"/>
    </location>
</feature>
<dbReference type="InterPro" id="IPR001190">
    <property type="entry name" value="SRCR"/>
</dbReference>
<keyword evidence="2" id="KW-0732">Signal</keyword>
<dbReference type="EMBL" id="JASSZA010000011">
    <property type="protein sequence ID" value="KAK2099112.1"/>
    <property type="molecule type" value="Genomic_DNA"/>
</dbReference>
<dbReference type="Proteomes" id="UP001266305">
    <property type="component" value="Unassembled WGS sequence"/>
</dbReference>
<feature type="disulfide bond" evidence="7">
    <location>
        <begin position="123"/>
        <end position="133"/>
    </location>
</feature>
<evidence type="ECO:0000256" key="3">
    <source>
        <dbReference type="ARBA" id="ARBA00022737"/>
    </source>
</evidence>
<dbReference type="Pfam" id="PF00530">
    <property type="entry name" value="SRCR"/>
    <property type="match status" value="2"/>
</dbReference>
<evidence type="ECO:0000256" key="7">
    <source>
        <dbReference type="PROSITE-ProRule" id="PRU00196"/>
    </source>
</evidence>
<comment type="caution">
    <text evidence="6">Lacks conserved residue(s) required for the propagation of feature annotation.</text>
</comment>
<gene>
    <name evidence="10" type="ORF">P7K49_024563</name>
</gene>
<feature type="domain" description="SRCR" evidence="9">
    <location>
        <begin position="334"/>
        <end position="434"/>
    </location>
</feature>
<evidence type="ECO:0000256" key="2">
    <source>
        <dbReference type="ARBA" id="ARBA00022729"/>
    </source>
</evidence>
<dbReference type="PANTHER" id="PTHR47653:SF1">
    <property type="entry name" value="DELETED IN MALIGNANT BRAIN TUMORS 1 PROTEIN"/>
    <property type="match status" value="1"/>
</dbReference>
<dbReference type="PROSITE" id="PS00420">
    <property type="entry name" value="SRCR_1"/>
    <property type="match status" value="1"/>
</dbReference>
<reference evidence="10 11" key="1">
    <citation type="submission" date="2023-05" db="EMBL/GenBank/DDBJ databases">
        <title>B98-5 Cell Line De Novo Hybrid Assembly: An Optical Mapping Approach.</title>
        <authorList>
            <person name="Kananen K."/>
            <person name="Auerbach J.A."/>
            <person name="Kautto E."/>
            <person name="Blachly J.S."/>
        </authorList>
    </citation>
    <scope>NUCLEOTIDE SEQUENCE [LARGE SCALE GENOMIC DNA]</scope>
    <source>
        <strain evidence="10">B95-8</strain>
        <tissue evidence="10">Cell line</tissue>
    </source>
</reference>
<keyword evidence="4 7" id="KW-1015">Disulfide bond</keyword>
<evidence type="ECO:0000256" key="1">
    <source>
        <dbReference type="ARBA" id="ARBA00009931"/>
    </source>
</evidence>
<comment type="similarity">
    <text evidence="1">Belongs to the DMBT1 family.</text>
</comment>
<evidence type="ECO:0000256" key="4">
    <source>
        <dbReference type="ARBA" id="ARBA00023157"/>
    </source>
</evidence>
<dbReference type="Gene3D" id="2.60.120.290">
    <property type="entry name" value="Spermadhesin, CUB domain"/>
    <property type="match status" value="1"/>
</dbReference>
<dbReference type="SUPFAM" id="SSF49854">
    <property type="entry name" value="Spermadhesin, CUB domain"/>
    <property type="match status" value="1"/>
</dbReference>
<feature type="disulfide bond" evidence="7">
    <location>
        <begin position="92"/>
        <end position="153"/>
    </location>
</feature>
<feature type="domain" description="SRCR" evidence="9">
    <location>
        <begin position="54"/>
        <end position="154"/>
    </location>
</feature>
<dbReference type="PANTHER" id="PTHR47653">
    <property type="entry name" value="PROTEIN BARK BEETLE"/>
    <property type="match status" value="1"/>
</dbReference>
<evidence type="ECO:0000259" key="8">
    <source>
        <dbReference type="PROSITE" id="PS01180"/>
    </source>
</evidence>
<keyword evidence="3" id="KW-0677">Repeat</keyword>
<organism evidence="10 11">
    <name type="scientific">Saguinus oedipus</name>
    <name type="common">Cotton-top tamarin</name>
    <name type="synonym">Oedipomidas oedipus</name>
    <dbReference type="NCBI Taxonomy" id="9490"/>
    <lineage>
        <taxon>Eukaryota</taxon>
        <taxon>Metazoa</taxon>
        <taxon>Chordata</taxon>
        <taxon>Craniata</taxon>
        <taxon>Vertebrata</taxon>
        <taxon>Euteleostomi</taxon>
        <taxon>Mammalia</taxon>
        <taxon>Eutheria</taxon>
        <taxon>Euarchontoglires</taxon>
        <taxon>Primates</taxon>
        <taxon>Haplorrhini</taxon>
        <taxon>Platyrrhini</taxon>
        <taxon>Cebidae</taxon>
        <taxon>Callitrichinae</taxon>
        <taxon>Saguinus</taxon>
    </lineage>
</organism>
<feature type="disulfide bond" evidence="7">
    <location>
        <begin position="359"/>
        <end position="423"/>
    </location>
</feature>
<dbReference type="PROSITE" id="PS01180">
    <property type="entry name" value="CUB"/>
    <property type="match status" value="1"/>
</dbReference>
<dbReference type="Pfam" id="PF00431">
    <property type="entry name" value="CUB"/>
    <property type="match status" value="1"/>
</dbReference>
<evidence type="ECO:0008006" key="12">
    <source>
        <dbReference type="Google" id="ProtNLM"/>
    </source>
</evidence>
<dbReference type="SUPFAM" id="SSF56487">
    <property type="entry name" value="SRCR-like"/>
    <property type="match status" value="2"/>
</dbReference>
<dbReference type="SMART" id="SM00202">
    <property type="entry name" value="SR"/>
    <property type="match status" value="2"/>
</dbReference>
<feature type="domain" description="CUB" evidence="8">
    <location>
        <begin position="178"/>
        <end position="289"/>
    </location>
</feature>
<comment type="caution">
    <text evidence="10">The sequence shown here is derived from an EMBL/GenBank/DDBJ whole genome shotgun (WGS) entry which is preliminary data.</text>
</comment>
<sequence length="488" mass="52957">MTAVFRSDAMITNTGFYALYNTVQQDERESEVLESGDITTVQKAPFASPQGMSLRLVNGSHRCEGRVEVSYNGTWGTVCDDSWDLTDARVVCQQLGCGEVLSALSQSYFDGGTGHIILDDVQCTGSEAKVWQCMHNGLFSHNCGHHEDASVICSGVEPIIEPTGSTGDNPPTDENFHCGGLLTNNSGSFSSPGYPKNYPTNVVCTWDIQAAVGAHVRLTFEVVKMEDFYSCPYDFIEIFDGPQSEPFSQGRFCSRKIPVFTSSSNLMSVVFHSDAIITNIGFYVSYESLVHDENDTGYGLEKLVEHAALPYNNLTCIFGNRGTSYYAEKETGPTLLTSGSHPCEGRVELHYHGSWGTVCDDSWHLHDAQVVCRQLDCGEAVVALGQAHFSRGQGPIVLDDVGCMGTETRLWQCLHSDWLTHNCGHHEDASIICSGGLKGAKLPTPSMPSTASLPHLAASAAVSYATSGNFGCFELMSCNLPCQSPPKQ</sequence>
<evidence type="ECO:0000313" key="10">
    <source>
        <dbReference type="EMBL" id="KAK2099112.1"/>
    </source>
</evidence>
<dbReference type="PROSITE" id="PS50287">
    <property type="entry name" value="SRCR_2"/>
    <property type="match status" value="2"/>
</dbReference>
<keyword evidence="11" id="KW-1185">Reference proteome</keyword>
<dbReference type="InterPro" id="IPR053243">
    <property type="entry name" value="SJ_maturation_regulator"/>
</dbReference>
<dbReference type="InterPro" id="IPR000859">
    <property type="entry name" value="CUB_dom"/>
</dbReference>
<evidence type="ECO:0000259" key="9">
    <source>
        <dbReference type="PROSITE" id="PS50287"/>
    </source>
</evidence>
<proteinExistence type="inferred from homology"/>
<evidence type="ECO:0000313" key="11">
    <source>
        <dbReference type="Proteomes" id="UP001266305"/>
    </source>
</evidence>
<name>A0ABQ9US60_SAGOE</name>
<feature type="disulfide bond" evidence="7">
    <location>
        <begin position="403"/>
        <end position="413"/>
    </location>
</feature>
<evidence type="ECO:0000256" key="6">
    <source>
        <dbReference type="PROSITE-ProRule" id="PRU00059"/>
    </source>
</evidence>
<keyword evidence="5" id="KW-0325">Glycoprotein</keyword>
<dbReference type="InterPro" id="IPR036772">
    <property type="entry name" value="SRCR-like_dom_sf"/>
</dbReference>
<dbReference type="CDD" id="cd00041">
    <property type="entry name" value="CUB"/>
    <property type="match status" value="1"/>
</dbReference>
<evidence type="ECO:0000256" key="5">
    <source>
        <dbReference type="ARBA" id="ARBA00023180"/>
    </source>
</evidence>
<accession>A0ABQ9US60</accession>
<dbReference type="SMART" id="SM00042">
    <property type="entry name" value="CUB"/>
    <property type="match status" value="1"/>
</dbReference>
<dbReference type="Gene3D" id="3.10.250.10">
    <property type="entry name" value="SRCR-like domain"/>
    <property type="match status" value="2"/>
</dbReference>
<dbReference type="InterPro" id="IPR035914">
    <property type="entry name" value="Sperma_CUB_dom_sf"/>
</dbReference>
<protein>
    <recommendedName>
        <fullName evidence="12">Hensin</fullName>
    </recommendedName>
</protein>
<feature type="disulfide bond" evidence="7">
    <location>
        <begin position="79"/>
        <end position="143"/>
    </location>
</feature>